<comment type="function">
    <text evidence="4 14">Catalyzes ATP-dependent phosphorylation of adenosylcobinamide and addition of GMP to adenosylcobinamide phosphate.</text>
</comment>
<keyword evidence="9 14" id="KW-0808">Transferase</keyword>
<comment type="pathway">
    <text evidence="6 14">Cofactor biosynthesis; adenosylcobalamin biosynthesis; adenosylcobalamin from cob(II)yrinate a,c-diamide: step 5/7.</text>
</comment>
<dbReference type="OrthoDB" id="9788370at2"/>
<protein>
    <recommendedName>
        <fullName evidence="14">Bifunctional adenosylcobalamin biosynthesis protein</fullName>
        <ecNumber evidence="14">2.7.1.156</ecNumber>
        <ecNumber evidence="14">2.7.7.62</ecNumber>
    </recommendedName>
</protein>
<evidence type="ECO:0000256" key="11">
    <source>
        <dbReference type="ARBA" id="ARBA00022777"/>
    </source>
</evidence>
<dbReference type="EC" id="2.7.7.62" evidence="14"/>
<name>A0A177MZS1_9GAMM</name>
<dbReference type="InterPro" id="IPR003203">
    <property type="entry name" value="CobU/CobP"/>
</dbReference>
<evidence type="ECO:0000256" key="8">
    <source>
        <dbReference type="ARBA" id="ARBA00022573"/>
    </source>
</evidence>
<dbReference type="EMBL" id="LUUI01000149">
    <property type="protein sequence ID" value="OAI10783.1"/>
    <property type="molecule type" value="Genomic_DNA"/>
</dbReference>
<dbReference type="UniPathway" id="UPA00148">
    <property type="reaction ID" value="UER00236"/>
</dbReference>
<evidence type="ECO:0000256" key="16">
    <source>
        <dbReference type="PIRSR" id="PIRSR006135-2"/>
    </source>
</evidence>
<evidence type="ECO:0000256" key="4">
    <source>
        <dbReference type="ARBA" id="ARBA00003889"/>
    </source>
</evidence>
<feature type="binding site" evidence="16">
    <location>
        <position position="82"/>
    </location>
    <ligand>
        <name>GTP</name>
        <dbReference type="ChEBI" id="CHEBI:37565"/>
    </ligand>
</feature>
<dbReference type="PANTHER" id="PTHR34848:SF1">
    <property type="entry name" value="BIFUNCTIONAL ADENOSYLCOBALAMIN BIOSYNTHESIS PROTEIN COBU"/>
    <property type="match status" value="1"/>
</dbReference>
<evidence type="ECO:0000313" key="18">
    <source>
        <dbReference type="Proteomes" id="UP000078476"/>
    </source>
</evidence>
<evidence type="ECO:0000256" key="7">
    <source>
        <dbReference type="ARBA" id="ARBA00007490"/>
    </source>
</evidence>
<evidence type="ECO:0000256" key="5">
    <source>
        <dbReference type="ARBA" id="ARBA00004692"/>
    </source>
</evidence>
<keyword evidence="8 14" id="KW-0169">Cobalamin biosynthesis</keyword>
<accession>A0A177MZS1</accession>
<evidence type="ECO:0000256" key="15">
    <source>
        <dbReference type="PIRSR" id="PIRSR006135-1"/>
    </source>
</evidence>
<sequence>MIELILGGARSGKSRYAEQLATKSGLPVIYLATAEARDTEMQARIAHHQHRRPADWQTLEEPIQLAAVIQQQADADVCLLIDCLTLWLSNVLFDKQGNLQYSVFETEKSALLAALSNCKGRVIMVSNEVGLGVVAADAMTRRFVDEAGFLHQDLARICHSVVLVSAGLPQKLK</sequence>
<evidence type="ECO:0000256" key="6">
    <source>
        <dbReference type="ARBA" id="ARBA00005159"/>
    </source>
</evidence>
<evidence type="ECO:0000256" key="9">
    <source>
        <dbReference type="ARBA" id="ARBA00022679"/>
    </source>
</evidence>
<dbReference type="NCBIfam" id="NF004469">
    <property type="entry name" value="PRK05800.1"/>
    <property type="match status" value="1"/>
</dbReference>
<dbReference type="CDD" id="cd00544">
    <property type="entry name" value="CobU"/>
    <property type="match status" value="1"/>
</dbReference>
<comment type="pathway">
    <text evidence="5 14">Cofactor biosynthesis; adenosylcobalamin biosynthesis; adenosylcobalamin from cob(II)yrinate a,c-diamide: step 6/7.</text>
</comment>
<keyword evidence="11 14" id="KW-0418">Kinase</keyword>
<feature type="binding site" evidence="16">
    <location>
        <position position="60"/>
    </location>
    <ligand>
        <name>GTP</name>
        <dbReference type="ChEBI" id="CHEBI:37565"/>
    </ligand>
</feature>
<dbReference type="GO" id="GO:0043752">
    <property type="term" value="F:adenosylcobinamide kinase activity"/>
    <property type="evidence" value="ECO:0007669"/>
    <property type="project" value="UniProtKB-EC"/>
</dbReference>
<feature type="active site" description="GMP-histidine intermediate" evidence="15">
    <location>
        <position position="48"/>
    </location>
</feature>
<dbReference type="Pfam" id="PF02283">
    <property type="entry name" value="CobU"/>
    <property type="match status" value="1"/>
</dbReference>
<dbReference type="EC" id="2.7.1.156" evidence="14"/>
<evidence type="ECO:0000256" key="10">
    <source>
        <dbReference type="ARBA" id="ARBA00022741"/>
    </source>
</evidence>
<reference evidence="17 18" key="1">
    <citation type="submission" date="2016-03" db="EMBL/GenBank/DDBJ databases">
        <authorList>
            <person name="Ploux O."/>
        </authorList>
    </citation>
    <scope>NUCLEOTIDE SEQUENCE [LARGE SCALE GENOMIC DNA]</scope>
    <source>
        <strain evidence="17 18">R-45370</strain>
    </source>
</reference>
<evidence type="ECO:0000256" key="2">
    <source>
        <dbReference type="ARBA" id="ARBA00000711"/>
    </source>
</evidence>
<evidence type="ECO:0000256" key="12">
    <source>
        <dbReference type="ARBA" id="ARBA00022840"/>
    </source>
</evidence>
<dbReference type="Proteomes" id="UP000078476">
    <property type="component" value="Unassembled WGS sequence"/>
</dbReference>
<gene>
    <name evidence="17" type="ORF">A1359_01730</name>
</gene>
<keyword evidence="10 14" id="KW-0547">Nucleotide-binding</keyword>
<evidence type="ECO:0000313" key="17">
    <source>
        <dbReference type="EMBL" id="OAI10783.1"/>
    </source>
</evidence>
<keyword evidence="12 14" id="KW-0067">ATP-binding</keyword>
<comment type="catalytic activity">
    <reaction evidence="2 14">
        <text>adenosylcob(III)inamide phosphate + GTP + H(+) = adenosylcob(III)inamide-GDP + diphosphate</text>
        <dbReference type="Rhea" id="RHEA:22712"/>
        <dbReference type="ChEBI" id="CHEBI:15378"/>
        <dbReference type="ChEBI" id="CHEBI:33019"/>
        <dbReference type="ChEBI" id="CHEBI:37565"/>
        <dbReference type="ChEBI" id="CHEBI:58502"/>
        <dbReference type="ChEBI" id="CHEBI:60487"/>
        <dbReference type="EC" id="2.7.7.62"/>
    </reaction>
</comment>
<dbReference type="GO" id="GO:0008820">
    <property type="term" value="F:cobinamide phosphate guanylyltransferase activity"/>
    <property type="evidence" value="ECO:0007669"/>
    <property type="project" value="UniProtKB-UniRule"/>
</dbReference>
<dbReference type="AlphaFoldDB" id="A0A177MZS1"/>
<dbReference type="PANTHER" id="PTHR34848">
    <property type="match status" value="1"/>
</dbReference>
<dbReference type="GO" id="GO:0009236">
    <property type="term" value="P:cobalamin biosynthetic process"/>
    <property type="evidence" value="ECO:0007669"/>
    <property type="project" value="UniProtKB-UniRule"/>
</dbReference>
<dbReference type="InterPro" id="IPR027417">
    <property type="entry name" value="P-loop_NTPase"/>
</dbReference>
<dbReference type="GO" id="GO:0005525">
    <property type="term" value="F:GTP binding"/>
    <property type="evidence" value="ECO:0007669"/>
    <property type="project" value="UniProtKB-UniRule"/>
</dbReference>
<dbReference type="GO" id="GO:0005524">
    <property type="term" value="F:ATP binding"/>
    <property type="evidence" value="ECO:0007669"/>
    <property type="project" value="UniProtKB-UniRule"/>
</dbReference>
<evidence type="ECO:0000256" key="13">
    <source>
        <dbReference type="ARBA" id="ARBA00023134"/>
    </source>
</evidence>
<comment type="caution">
    <text evidence="17">The sequence shown here is derived from an EMBL/GenBank/DDBJ whole genome shotgun (WGS) entry which is preliminary data.</text>
</comment>
<comment type="similarity">
    <text evidence="7 14">Belongs to the CobU/CobP family.</text>
</comment>
<evidence type="ECO:0000256" key="1">
    <source>
        <dbReference type="ARBA" id="ARBA00000312"/>
    </source>
</evidence>
<dbReference type="SUPFAM" id="SSF52540">
    <property type="entry name" value="P-loop containing nucleoside triphosphate hydrolases"/>
    <property type="match status" value="1"/>
</dbReference>
<comment type="catalytic activity">
    <reaction evidence="3">
        <text>adenosylcob(III)inamide + GTP = adenosylcob(III)inamide phosphate + GDP + H(+)</text>
        <dbReference type="Rhea" id="RHEA:15765"/>
        <dbReference type="ChEBI" id="CHEBI:2480"/>
        <dbReference type="ChEBI" id="CHEBI:15378"/>
        <dbReference type="ChEBI" id="CHEBI:37565"/>
        <dbReference type="ChEBI" id="CHEBI:58189"/>
        <dbReference type="ChEBI" id="CHEBI:58502"/>
        <dbReference type="EC" id="2.7.1.156"/>
    </reaction>
</comment>
<dbReference type="PIRSF" id="PIRSF006135">
    <property type="entry name" value="CobU"/>
    <property type="match status" value="1"/>
</dbReference>
<feature type="binding site" evidence="16">
    <location>
        <begin position="32"/>
        <end position="34"/>
    </location>
    <ligand>
        <name>GTP</name>
        <dbReference type="ChEBI" id="CHEBI:37565"/>
    </ligand>
</feature>
<organism evidence="17 18">
    <name type="scientific">Methylomonas lenta</name>
    <dbReference type="NCBI Taxonomy" id="980561"/>
    <lineage>
        <taxon>Bacteria</taxon>
        <taxon>Pseudomonadati</taxon>
        <taxon>Pseudomonadota</taxon>
        <taxon>Gammaproteobacteria</taxon>
        <taxon>Methylococcales</taxon>
        <taxon>Methylococcaceae</taxon>
        <taxon>Methylomonas</taxon>
    </lineage>
</organism>
<evidence type="ECO:0000256" key="3">
    <source>
        <dbReference type="ARBA" id="ARBA00001522"/>
    </source>
</evidence>
<keyword evidence="18" id="KW-1185">Reference proteome</keyword>
<evidence type="ECO:0000256" key="14">
    <source>
        <dbReference type="PIRNR" id="PIRNR006135"/>
    </source>
</evidence>
<comment type="catalytic activity">
    <reaction evidence="1 14">
        <text>adenosylcob(III)inamide + ATP = adenosylcob(III)inamide phosphate + ADP + H(+)</text>
        <dbReference type="Rhea" id="RHEA:15769"/>
        <dbReference type="ChEBI" id="CHEBI:2480"/>
        <dbReference type="ChEBI" id="CHEBI:15378"/>
        <dbReference type="ChEBI" id="CHEBI:30616"/>
        <dbReference type="ChEBI" id="CHEBI:58502"/>
        <dbReference type="ChEBI" id="CHEBI:456216"/>
        <dbReference type="EC" id="2.7.1.156"/>
    </reaction>
</comment>
<dbReference type="RefSeq" id="WP_066986532.1">
    <property type="nucleotide sequence ID" value="NZ_LUUI01000149.1"/>
</dbReference>
<keyword evidence="13 14" id="KW-0342">GTP-binding</keyword>
<dbReference type="Gene3D" id="3.40.50.300">
    <property type="entry name" value="P-loop containing nucleotide triphosphate hydrolases"/>
    <property type="match status" value="1"/>
</dbReference>
<feature type="binding site" evidence="16">
    <location>
        <begin position="7"/>
        <end position="14"/>
    </location>
    <ligand>
        <name>GTP</name>
        <dbReference type="ChEBI" id="CHEBI:37565"/>
    </ligand>
</feature>
<dbReference type="STRING" id="980561.A1359_01730"/>
<proteinExistence type="inferred from homology"/>